<dbReference type="InterPro" id="IPR050351">
    <property type="entry name" value="BphY/WalK/GraS-like"/>
</dbReference>
<name>A0A2S7MXI7_9BACI</name>
<sequence>MGKNFKYRYSSFIRMLLLSLFITLFFYLPFMFIVLDNDIDRETSREILGTDKIVSETKDILLQDSVHNREEEGVRIGGVLPRYRTFKNDKLKVFVNEDEVLYDGVIDTQSYIKMKFIRFGANVLARQEKGKYESGLLAPNSIAIEQTDGHHWIYKLAYYVDHEGHQDKIIIERDLTELYAKPVHNTLIYGGVTFVFLYIAVVGVAYITQLMKLREFEQVIEEQQKVLAVSGSKKYTNVGRKHGKLLEKVSDILINLHIRAQETYVANKNIFQDVSHETASYLTEIKQSVDLIRYYGTEDKEQLSKLLERIDKATLKVDAILRVFTDLTKVEDTKTLGPSSTYAVRELINFAVQHAYSRLPHMDFIQTDEMTDKYIRVHREHFLIVMRILLENAAKYSVDSNQVVIGILEEPRFDQKVAIKVTNWGIGIPEEEKERIFERYYRARNTRNTSGLGLGLHIVKKIMNIYNGEILVESQSLGETSFIIVFPKAKETDEANGYLSRSGD</sequence>
<dbReference type="PANTHER" id="PTHR42878">
    <property type="entry name" value="TWO-COMPONENT HISTIDINE KINASE"/>
    <property type="match status" value="1"/>
</dbReference>
<comment type="subcellular location">
    <subcellularLocation>
        <location evidence="2">Membrane</location>
    </subcellularLocation>
</comment>
<gene>
    <name evidence="11" type="ORF">CYL18_13740</name>
</gene>
<keyword evidence="9" id="KW-0812">Transmembrane</keyword>
<feature type="domain" description="Histidine kinase" evidence="10">
    <location>
        <begin position="273"/>
        <end position="490"/>
    </location>
</feature>
<dbReference type="PROSITE" id="PS50109">
    <property type="entry name" value="HIS_KIN"/>
    <property type="match status" value="1"/>
</dbReference>
<dbReference type="GO" id="GO:0007234">
    <property type="term" value="P:osmosensory signaling via phosphorelay pathway"/>
    <property type="evidence" value="ECO:0007669"/>
    <property type="project" value="TreeGrafter"/>
</dbReference>
<dbReference type="InterPro" id="IPR005467">
    <property type="entry name" value="His_kinase_dom"/>
</dbReference>
<dbReference type="SUPFAM" id="SSF55874">
    <property type="entry name" value="ATPase domain of HSP90 chaperone/DNA topoisomerase II/histidine kinase"/>
    <property type="match status" value="1"/>
</dbReference>
<feature type="transmembrane region" description="Helical" evidence="9">
    <location>
        <begin position="187"/>
        <end position="207"/>
    </location>
</feature>
<comment type="caution">
    <text evidence="11">The sequence shown here is derived from an EMBL/GenBank/DDBJ whole genome shotgun (WGS) entry which is preliminary data.</text>
</comment>
<dbReference type="InterPro" id="IPR036890">
    <property type="entry name" value="HATPase_C_sf"/>
</dbReference>
<organism evidence="11 12">
    <name type="scientific">Pradoshia eiseniae</name>
    <dbReference type="NCBI Taxonomy" id="2064768"/>
    <lineage>
        <taxon>Bacteria</taxon>
        <taxon>Bacillati</taxon>
        <taxon>Bacillota</taxon>
        <taxon>Bacilli</taxon>
        <taxon>Bacillales</taxon>
        <taxon>Bacillaceae</taxon>
        <taxon>Pradoshia</taxon>
    </lineage>
</organism>
<dbReference type="InterPro" id="IPR003594">
    <property type="entry name" value="HATPase_dom"/>
</dbReference>
<keyword evidence="9" id="KW-0472">Membrane</keyword>
<dbReference type="EMBL" id="PKOZ01000009">
    <property type="protein sequence ID" value="PQD94467.1"/>
    <property type="molecule type" value="Genomic_DNA"/>
</dbReference>
<evidence type="ECO:0000313" key="11">
    <source>
        <dbReference type="EMBL" id="PQD94467.1"/>
    </source>
</evidence>
<evidence type="ECO:0000256" key="7">
    <source>
        <dbReference type="ARBA" id="ARBA00022840"/>
    </source>
</evidence>
<keyword evidence="6" id="KW-0418">Kinase</keyword>
<keyword evidence="12" id="KW-1185">Reference proteome</keyword>
<dbReference type="EC" id="2.7.13.3" evidence="3"/>
<keyword evidence="8" id="KW-0902">Two-component regulatory system</keyword>
<dbReference type="GO" id="GO:0004673">
    <property type="term" value="F:protein histidine kinase activity"/>
    <property type="evidence" value="ECO:0007669"/>
    <property type="project" value="UniProtKB-EC"/>
</dbReference>
<dbReference type="RefSeq" id="WP_104850105.1">
    <property type="nucleotide sequence ID" value="NZ_PKOZ01000009.1"/>
</dbReference>
<evidence type="ECO:0000313" key="12">
    <source>
        <dbReference type="Proteomes" id="UP000239663"/>
    </source>
</evidence>
<evidence type="ECO:0000256" key="6">
    <source>
        <dbReference type="ARBA" id="ARBA00022777"/>
    </source>
</evidence>
<dbReference type="Gene3D" id="3.30.565.10">
    <property type="entry name" value="Histidine kinase-like ATPase, C-terminal domain"/>
    <property type="match status" value="1"/>
</dbReference>
<evidence type="ECO:0000259" key="10">
    <source>
        <dbReference type="PROSITE" id="PS50109"/>
    </source>
</evidence>
<dbReference type="PRINTS" id="PR00344">
    <property type="entry name" value="BCTRLSENSOR"/>
</dbReference>
<evidence type="ECO:0000256" key="2">
    <source>
        <dbReference type="ARBA" id="ARBA00004370"/>
    </source>
</evidence>
<dbReference type="GO" id="GO:0000156">
    <property type="term" value="F:phosphorelay response regulator activity"/>
    <property type="evidence" value="ECO:0007669"/>
    <property type="project" value="TreeGrafter"/>
</dbReference>
<feature type="transmembrane region" description="Helical" evidence="9">
    <location>
        <begin position="12"/>
        <end position="35"/>
    </location>
</feature>
<dbReference type="AlphaFoldDB" id="A0A2S7MXI7"/>
<dbReference type="Proteomes" id="UP000239663">
    <property type="component" value="Unassembled WGS sequence"/>
</dbReference>
<evidence type="ECO:0000256" key="1">
    <source>
        <dbReference type="ARBA" id="ARBA00000085"/>
    </source>
</evidence>
<reference evidence="11 12" key="1">
    <citation type="submission" date="2017-12" db="EMBL/GenBank/DDBJ databases">
        <title>Taxonomic description and draft genome of Pradoshia cofamensis Gen. nov., sp. nov., a thermotolerant bacillale isolated from anterior gut of earthworm Eisenia fetida.</title>
        <authorList>
            <person name="Saha T."/>
            <person name="Chakraborty R."/>
        </authorList>
    </citation>
    <scope>NUCLEOTIDE SEQUENCE [LARGE SCALE GENOMIC DNA]</scope>
    <source>
        <strain evidence="11 12">EAG3</strain>
    </source>
</reference>
<comment type="catalytic activity">
    <reaction evidence="1">
        <text>ATP + protein L-histidine = ADP + protein N-phospho-L-histidine.</text>
        <dbReference type="EC" id="2.7.13.3"/>
    </reaction>
</comment>
<evidence type="ECO:0000256" key="3">
    <source>
        <dbReference type="ARBA" id="ARBA00012438"/>
    </source>
</evidence>
<evidence type="ECO:0000256" key="4">
    <source>
        <dbReference type="ARBA" id="ARBA00022679"/>
    </source>
</evidence>
<keyword evidence="4" id="KW-0808">Transferase</keyword>
<proteinExistence type="predicted"/>
<dbReference type="SMART" id="SM00387">
    <property type="entry name" value="HATPase_c"/>
    <property type="match status" value="1"/>
</dbReference>
<evidence type="ECO:0000256" key="8">
    <source>
        <dbReference type="ARBA" id="ARBA00023012"/>
    </source>
</evidence>
<protein>
    <recommendedName>
        <fullName evidence="3">histidine kinase</fullName>
        <ecNumber evidence="3">2.7.13.3</ecNumber>
    </recommendedName>
</protein>
<dbReference type="OrthoDB" id="9786919at2"/>
<keyword evidence="9" id="KW-1133">Transmembrane helix</keyword>
<dbReference type="InterPro" id="IPR004358">
    <property type="entry name" value="Sig_transdc_His_kin-like_C"/>
</dbReference>
<evidence type="ECO:0000256" key="9">
    <source>
        <dbReference type="SAM" id="Phobius"/>
    </source>
</evidence>
<accession>A0A2S7MXI7</accession>
<dbReference type="GO" id="GO:0005524">
    <property type="term" value="F:ATP binding"/>
    <property type="evidence" value="ECO:0007669"/>
    <property type="project" value="UniProtKB-KW"/>
</dbReference>
<keyword evidence="5" id="KW-0547">Nucleotide-binding</keyword>
<dbReference type="GO" id="GO:0030295">
    <property type="term" value="F:protein kinase activator activity"/>
    <property type="evidence" value="ECO:0007669"/>
    <property type="project" value="TreeGrafter"/>
</dbReference>
<dbReference type="Pfam" id="PF02518">
    <property type="entry name" value="HATPase_c"/>
    <property type="match status" value="1"/>
</dbReference>
<dbReference type="PANTHER" id="PTHR42878:SF7">
    <property type="entry name" value="SENSOR HISTIDINE KINASE GLRK"/>
    <property type="match status" value="1"/>
</dbReference>
<evidence type="ECO:0000256" key="5">
    <source>
        <dbReference type="ARBA" id="ARBA00022741"/>
    </source>
</evidence>
<dbReference type="CDD" id="cd00075">
    <property type="entry name" value="HATPase"/>
    <property type="match status" value="1"/>
</dbReference>
<keyword evidence="7" id="KW-0067">ATP-binding</keyword>